<keyword evidence="4" id="KW-1185">Reference proteome</keyword>
<evidence type="ECO:0000256" key="1">
    <source>
        <dbReference type="SAM" id="MobiDB-lite"/>
    </source>
</evidence>
<feature type="chain" id="PRO_5029813484" evidence="2">
    <location>
        <begin position="20"/>
        <end position="93"/>
    </location>
</feature>
<evidence type="ECO:0000313" key="4">
    <source>
        <dbReference type="Proteomes" id="UP000549394"/>
    </source>
</evidence>
<dbReference type="AlphaFoldDB" id="A0A7I8VA90"/>
<protein>
    <submittedName>
        <fullName evidence="3">DgyrCDS1708</fullName>
    </submittedName>
</protein>
<organism evidence="3 4">
    <name type="scientific">Dimorphilus gyrociliatus</name>
    <dbReference type="NCBI Taxonomy" id="2664684"/>
    <lineage>
        <taxon>Eukaryota</taxon>
        <taxon>Metazoa</taxon>
        <taxon>Spiralia</taxon>
        <taxon>Lophotrochozoa</taxon>
        <taxon>Annelida</taxon>
        <taxon>Polychaeta</taxon>
        <taxon>Polychaeta incertae sedis</taxon>
        <taxon>Dinophilidae</taxon>
        <taxon>Dimorphilus</taxon>
    </lineage>
</organism>
<evidence type="ECO:0000256" key="2">
    <source>
        <dbReference type="SAM" id="SignalP"/>
    </source>
</evidence>
<dbReference type="EMBL" id="CAJFCJ010000002">
    <property type="protein sequence ID" value="CAD5112494.1"/>
    <property type="molecule type" value="Genomic_DNA"/>
</dbReference>
<feature type="signal peptide" evidence="2">
    <location>
        <begin position="1"/>
        <end position="19"/>
    </location>
</feature>
<name>A0A7I8VA90_9ANNE</name>
<reference evidence="3 4" key="1">
    <citation type="submission" date="2020-08" db="EMBL/GenBank/DDBJ databases">
        <authorList>
            <person name="Hejnol A."/>
        </authorList>
    </citation>
    <scope>NUCLEOTIDE SEQUENCE [LARGE SCALE GENOMIC DNA]</scope>
</reference>
<evidence type="ECO:0000313" key="3">
    <source>
        <dbReference type="EMBL" id="CAD5112494.1"/>
    </source>
</evidence>
<sequence>MKTFLIAMATFSILNFLSGYHHLIDAHEISALKRPFTPDVLDEILDGYSRLRKRFYTKKLAWSPANGFFNLGANRGNSQDSGDKGKQPFRWGR</sequence>
<comment type="caution">
    <text evidence="3">The sequence shown here is derived from an EMBL/GenBank/DDBJ whole genome shotgun (WGS) entry which is preliminary data.</text>
</comment>
<accession>A0A7I8VA90</accession>
<gene>
    <name evidence="3" type="ORF">DGYR_LOCUS1624</name>
</gene>
<proteinExistence type="predicted"/>
<dbReference type="Proteomes" id="UP000549394">
    <property type="component" value="Unassembled WGS sequence"/>
</dbReference>
<feature type="region of interest" description="Disordered" evidence="1">
    <location>
        <begin position="72"/>
        <end position="93"/>
    </location>
</feature>
<keyword evidence="2" id="KW-0732">Signal</keyword>